<accession>A0A1X7VUD2</accession>
<dbReference type="InParanoid" id="A0A1X7VUD2"/>
<sequence length="71" mass="7593">AHSTQGASALATARCGSGVTREEILKAANWSSKSVSQRFYHKELDQAANGWAVINQNSLGKATNNTVGMWD</sequence>
<reference evidence="1" key="1">
    <citation type="submission" date="2017-05" db="UniProtKB">
        <authorList>
            <consortium name="EnsemblMetazoa"/>
        </authorList>
    </citation>
    <scope>IDENTIFICATION</scope>
</reference>
<evidence type="ECO:0000313" key="1">
    <source>
        <dbReference type="EnsemblMetazoa" id="Aqu2.1.43018_001"/>
    </source>
</evidence>
<name>A0A1X7VUD2_AMPQE</name>
<dbReference type="AlphaFoldDB" id="A0A1X7VUD2"/>
<proteinExistence type="predicted"/>
<dbReference type="EnsemblMetazoa" id="Aqu2.1.43018_001">
    <property type="protein sequence ID" value="Aqu2.1.43018_001"/>
    <property type="gene ID" value="Aqu2.1.43018"/>
</dbReference>
<protein>
    <submittedName>
        <fullName evidence="1">Uncharacterized protein</fullName>
    </submittedName>
</protein>
<organism evidence="1">
    <name type="scientific">Amphimedon queenslandica</name>
    <name type="common">Sponge</name>
    <dbReference type="NCBI Taxonomy" id="400682"/>
    <lineage>
        <taxon>Eukaryota</taxon>
        <taxon>Metazoa</taxon>
        <taxon>Porifera</taxon>
        <taxon>Demospongiae</taxon>
        <taxon>Heteroscleromorpha</taxon>
        <taxon>Haplosclerida</taxon>
        <taxon>Niphatidae</taxon>
        <taxon>Amphimedon</taxon>
    </lineage>
</organism>